<dbReference type="InterPro" id="IPR003010">
    <property type="entry name" value="C-N_Hydrolase"/>
</dbReference>
<gene>
    <name evidence="3" type="ORF">KHM83_15315</name>
</gene>
<evidence type="ECO:0000313" key="3">
    <source>
        <dbReference type="EMBL" id="MBS7528054.1"/>
    </source>
</evidence>
<proteinExistence type="predicted"/>
<dbReference type="InterPro" id="IPR036526">
    <property type="entry name" value="C-N_Hydrolase_sf"/>
</dbReference>
<name>A0ABS5PSB1_9FIRM</name>
<dbReference type="SUPFAM" id="SSF56317">
    <property type="entry name" value="Carbon-nitrogen hydrolase"/>
    <property type="match status" value="1"/>
</dbReference>
<evidence type="ECO:0000259" key="2">
    <source>
        <dbReference type="PROSITE" id="PS50263"/>
    </source>
</evidence>
<dbReference type="Gene3D" id="3.60.110.10">
    <property type="entry name" value="Carbon-nitrogen hydrolase"/>
    <property type="match status" value="1"/>
</dbReference>
<dbReference type="Pfam" id="PF00795">
    <property type="entry name" value="CN_hydrolase"/>
    <property type="match status" value="1"/>
</dbReference>
<sequence>MSRKLCLGVIQMAVDEQKANALKKAVSNIDYLSTKGANVVVLPEMFNCPYETLRFPDYAETAGGTSYQTMAEAAKRNGIYIIAGSMPEREGTKIYNTSFIFGPDGNCLGRHRKMHLFDIDIQNGQYFMESETLTPGNDVTVVDTEFGKIGVALCYDVRFPELARLMTEQGAKLLIYPAAFNMTTGPMHWELLLRSRAVDQQVFTVGCAPARQYDSSYISYGNSMIVSPWGDIMGRLNDEEGYLLGEIDFEEVAHVRTQLPVITQLRKDLYELKLLKESL</sequence>
<organism evidence="3 4">
    <name type="scientific">Fusibacter paucivorans</name>
    <dbReference type="NCBI Taxonomy" id="76009"/>
    <lineage>
        <taxon>Bacteria</taxon>
        <taxon>Bacillati</taxon>
        <taxon>Bacillota</taxon>
        <taxon>Clostridia</taxon>
        <taxon>Eubacteriales</taxon>
        <taxon>Eubacteriales Family XII. Incertae Sedis</taxon>
        <taxon>Fusibacter</taxon>
    </lineage>
</organism>
<keyword evidence="4" id="KW-1185">Reference proteome</keyword>
<dbReference type="RefSeq" id="WP_213237916.1">
    <property type="nucleotide sequence ID" value="NZ_JAHBCL010000030.1"/>
</dbReference>
<evidence type="ECO:0000256" key="1">
    <source>
        <dbReference type="ARBA" id="ARBA00022801"/>
    </source>
</evidence>
<comment type="caution">
    <text evidence="3">The sequence shown here is derived from an EMBL/GenBank/DDBJ whole genome shotgun (WGS) entry which is preliminary data.</text>
</comment>
<dbReference type="PANTHER" id="PTHR23088">
    <property type="entry name" value="NITRILASE-RELATED"/>
    <property type="match status" value="1"/>
</dbReference>
<accession>A0ABS5PSB1</accession>
<dbReference type="Proteomes" id="UP000746471">
    <property type="component" value="Unassembled WGS sequence"/>
</dbReference>
<dbReference type="PROSITE" id="PS50263">
    <property type="entry name" value="CN_HYDROLASE"/>
    <property type="match status" value="1"/>
</dbReference>
<protein>
    <submittedName>
        <fullName evidence="3">Carbon-nitrogen hydrolase family protein</fullName>
    </submittedName>
</protein>
<dbReference type="PANTHER" id="PTHR23088:SF30">
    <property type="entry name" value="OMEGA-AMIDASE NIT2"/>
    <property type="match status" value="1"/>
</dbReference>
<reference evidence="3 4" key="1">
    <citation type="submission" date="2021-05" db="EMBL/GenBank/DDBJ databases">
        <title>Fusibacter ferrireducens sp. nov., an anaerobic, sulfur- and Fe-reducing bacterium isolated from the mangrove sediment.</title>
        <authorList>
            <person name="Qiu D."/>
        </authorList>
    </citation>
    <scope>NUCLEOTIDE SEQUENCE [LARGE SCALE GENOMIC DNA]</scope>
    <source>
        <strain evidence="3 4">DSM 12116</strain>
    </source>
</reference>
<evidence type="ECO:0000313" key="4">
    <source>
        <dbReference type="Proteomes" id="UP000746471"/>
    </source>
</evidence>
<dbReference type="EMBL" id="JAHBCL010000030">
    <property type="protein sequence ID" value="MBS7528054.1"/>
    <property type="molecule type" value="Genomic_DNA"/>
</dbReference>
<keyword evidence="1 3" id="KW-0378">Hydrolase</keyword>
<dbReference type="GO" id="GO:0016787">
    <property type="term" value="F:hydrolase activity"/>
    <property type="evidence" value="ECO:0007669"/>
    <property type="project" value="UniProtKB-KW"/>
</dbReference>
<dbReference type="CDD" id="cd07572">
    <property type="entry name" value="nit"/>
    <property type="match status" value="1"/>
</dbReference>
<feature type="domain" description="CN hydrolase" evidence="2">
    <location>
        <begin position="5"/>
        <end position="249"/>
    </location>
</feature>
<dbReference type="InterPro" id="IPR045254">
    <property type="entry name" value="Nit1/2_C-N_Hydrolase"/>
</dbReference>